<evidence type="ECO:0000313" key="2">
    <source>
        <dbReference type="EMBL" id="TWG03229.1"/>
    </source>
</evidence>
<proteinExistence type="predicted"/>
<gene>
    <name evidence="2" type="ORF">FHX80_111649</name>
</gene>
<dbReference type="PROSITE" id="PS51257">
    <property type="entry name" value="PROKAR_LIPOPROTEIN"/>
    <property type="match status" value="1"/>
</dbReference>
<dbReference type="AlphaFoldDB" id="A0A561UV49"/>
<dbReference type="EMBL" id="VIWW01000001">
    <property type="protein sequence ID" value="TWG03229.1"/>
    <property type="molecule type" value="Genomic_DNA"/>
</dbReference>
<feature type="region of interest" description="Disordered" evidence="1">
    <location>
        <begin position="25"/>
        <end position="63"/>
    </location>
</feature>
<feature type="compositionally biased region" description="Low complexity" evidence="1">
    <location>
        <begin position="36"/>
        <end position="57"/>
    </location>
</feature>
<accession>A0A561UV49</accession>
<comment type="caution">
    <text evidence="2">The sequence shown here is derived from an EMBL/GenBank/DDBJ whole genome shotgun (WGS) entry which is preliminary data.</text>
</comment>
<evidence type="ECO:0008006" key="4">
    <source>
        <dbReference type="Google" id="ProtNLM"/>
    </source>
</evidence>
<sequence length="269" mass="27951">MGRSEHVISALTTTALGAALLTGCSSDDADADAKEPAASSPSASASSPAAEPSSASEYTTPAECADVPLESEATIPGKDLAACVTAAMKAYGTGTEYVLSAGQESTTRFRFGDDPAMAGDVDGEDGEKAKNSFVFLGDEEWVKSDGKWVKGDPAGDSQEMLVASLGKAYRALADPQVTADVIASSPVWKVDTEKALISLENGKDTYAWRITNAKPFSWHGAEMTEYIVWLEDDATPVGAQGTSNMGGKPGTTVQHFYGLGKPVSIEPPA</sequence>
<organism evidence="2 3">
    <name type="scientific">Streptomyces brevispora</name>
    <dbReference type="NCBI Taxonomy" id="887462"/>
    <lineage>
        <taxon>Bacteria</taxon>
        <taxon>Bacillati</taxon>
        <taxon>Actinomycetota</taxon>
        <taxon>Actinomycetes</taxon>
        <taxon>Kitasatosporales</taxon>
        <taxon>Streptomycetaceae</taxon>
        <taxon>Streptomyces</taxon>
    </lineage>
</organism>
<protein>
    <recommendedName>
        <fullName evidence="4">Lipoprotein</fullName>
    </recommendedName>
</protein>
<dbReference type="Gene3D" id="2.50.20.20">
    <property type="match status" value="1"/>
</dbReference>
<reference evidence="2 3" key="1">
    <citation type="submission" date="2019-06" db="EMBL/GenBank/DDBJ databases">
        <title>Sequencing the genomes of 1000 actinobacteria strains.</title>
        <authorList>
            <person name="Klenk H.-P."/>
        </authorList>
    </citation>
    <scope>NUCLEOTIDE SEQUENCE [LARGE SCALE GENOMIC DNA]</scope>
    <source>
        <strain evidence="2 3">DSM 42059</strain>
    </source>
</reference>
<evidence type="ECO:0000313" key="3">
    <source>
        <dbReference type="Proteomes" id="UP000318186"/>
    </source>
</evidence>
<name>A0A561UV49_9ACTN</name>
<dbReference type="RefSeq" id="WP_167523384.1">
    <property type="nucleotide sequence ID" value="NZ_VIWW01000001.1"/>
</dbReference>
<evidence type="ECO:0000256" key="1">
    <source>
        <dbReference type="SAM" id="MobiDB-lite"/>
    </source>
</evidence>
<dbReference type="Proteomes" id="UP000318186">
    <property type="component" value="Unassembled WGS sequence"/>
</dbReference>